<dbReference type="OrthoDB" id="9786294at2"/>
<dbReference type="KEGG" id="ppru:FDP22_05940"/>
<evidence type="ECO:0000313" key="3">
    <source>
        <dbReference type="EMBL" id="QDL91369.1"/>
    </source>
</evidence>
<dbReference type="InterPro" id="IPR036869">
    <property type="entry name" value="J_dom_sf"/>
</dbReference>
<feature type="domain" description="J" evidence="2">
    <location>
        <begin position="166"/>
        <end position="223"/>
    </location>
</feature>
<dbReference type="InterPro" id="IPR001623">
    <property type="entry name" value="DnaJ_domain"/>
</dbReference>
<dbReference type="CDD" id="cd06257">
    <property type="entry name" value="DnaJ"/>
    <property type="match status" value="1"/>
</dbReference>
<dbReference type="SMART" id="SM00271">
    <property type="entry name" value="DnaJ"/>
    <property type="match status" value="1"/>
</dbReference>
<evidence type="ECO:0000259" key="2">
    <source>
        <dbReference type="PROSITE" id="PS50076"/>
    </source>
</evidence>
<keyword evidence="4" id="KW-1185">Reference proteome</keyword>
<proteinExistence type="predicted"/>
<dbReference type="PROSITE" id="PS50076">
    <property type="entry name" value="DNAJ_2"/>
    <property type="match status" value="1"/>
</dbReference>
<dbReference type="RefSeq" id="WP_138575767.1">
    <property type="nucleotide sequence ID" value="NZ_CP040818.1"/>
</dbReference>
<dbReference type="AlphaFoldDB" id="A0A5B8FXS4"/>
<protein>
    <submittedName>
        <fullName evidence="3">J domain-containing protein</fullName>
    </submittedName>
</protein>
<sequence length="226" mass="26169">MTRRSPLDYDISVSADKARRTRQRGMSGAFESSSRGCDHPGCEARGTYRAPRSPEQINDYYWFCIDHVREYNRRWNFFQDLSGEELEQQIEADRLWGRPTWSFGRAAGGSKPINQHTDGQAWRRFGFSDPMDVLGANATINPGAARTADRPTEAPRRRMLPGTERRALEILDARDDMGKRDIRRLYKELVKNLHPDMNGGSREDEARLQEVFWAWDQIRASRSFPD</sequence>
<reference evidence="3 4" key="1">
    <citation type="submission" date="2019-06" db="EMBL/GenBank/DDBJ databases">
        <title>Genome sequence of Rhodobacteraceae bacterium D4M1.</title>
        <authorList>
            <person name="Cao J."/>
        </authorList>
    </citation>
    <scope>NUCLEOTIDE SEQUENCE [LARGE SCALE GENOMIC DNA]</scope>
    <source>
        <strain evidence="3 4">D4M1</strain>
    </source>
</reference>
<dbReference type="Gene3D" id="1.10.287.110">
    <property type="entry name" value="DnaJ domain"/>
    <property type="match status" value="1"/>
</dbReference>
<accession>A0A5B8FXS4</accession>
<dbReference type="EMBL" id="CP040818">
    <property type="protein sequence ID" value="QDL91369.1"/>
    <property type="molecule type" value="Genomic_DNA"/>
</dbReference>
<dbReference type="SUPFAM" id="SSF46565">
    <property type="entry name" value="Chaperone J-domain"/>
    <property type="match status" value="1"/>
</dbReference>
<name>A0A5B8FXS4_9RHOB</name>
<evidence type="ECO:0000313" key="4">
    <source>
        <dbReference type="Proteomes" id="UP000305888"/>
    </source>
</evidence>
<dbReference type="Proteomes" id="UP000305888">
    <property type="component" value="Chromosome"/>
</dbReference>
<evidence type="ECO:0000256" key="1">
    <source>
        <dbReference type="SAM" id="MobiDB-lite"/>
    </source>
</evidence>
<feature type="region of interest" description="Disordered" evidence="1">
    <location>
        <begin position="18"/>
        <end position="50"/>
    </location>
</feature>
<organism evidence="3 4">
    <name type="scientific">Paroceanicella profunda</name>
    <dbReference type="NCBI Taxonomy" id="2579971"/>
    <lineage>
        <taxon>Bacteria</taxon>
        <taxon>Pseudomonadati</taxon>
        <taxon>Pseudomonadota</taxon>
        <taxon>Alphaproteobacteria</taxon>
        <taxon>Rhodobacterales</taxon>
        <taxon>Paracoccaceae</taxon>
        <taxon>Paroceanicella</taxon>
    </lineage>
</organism>
<gene>
    <name evidence="3" type="ORF">FDP22_05940</name>
</gene>